<dbReference type="OrthoDB" id="28335at2759"/>
<dbReference type="InterPro" id="IPR006809">
    <property type="entry name" value="TAFII28_dom"/>
</dbReference>
<organism evidence="7 8">
    <name type="scientific">Porphyra umbilicalis</name>
    <name type="common">Purple laver</name>
    <name type="synonym">Red alga</name>
    <dbReference type="NCBI Taxonomy" id="2786"/>
    <lineage>
        <taxon>Eukaryota</taxon>
        <taxon>Rhodophyta</taxon>
        <taxon>Bangiophyceae</taxon>
        <taxon>Bangiales</taxon>
        <taxon>Bangiaceae</taxon>
        <taxon>Porphyra</taxon>
    </lineage>
</organism>
<evidence type="ECO:0000256" key="2">
    <source>
        <dbReference type="ARBA" id="ARBA00009788"/>
    </source>
</evidence>
<dbReference type="GO" id="GO:0005669">
    <property type="term" value="C:transcription factor TFIID complex"/>
    <property type="evidence" value="ECO:0007669"/>
    <property type="project" value="InterPro"/>
</dbReference>
<dbReference type="GO" id="GO:0016251">
    <property type="term" value="F:RNA polymerase II general transcription initiation factor activity"/>
    <property type="evidence" value="ECO:0007669"/>
    <property type="project" value="TreeGrafter"/>
</dbReference>
<dbReference type="PANTHER" id="PTHR13218">
    <property type="entry name" value="TRANSCRIPTION INITIATION FACTOR TFIID SUBUNIT 11-RELATED"/>
    <property type="match status" value="1"/>
</dbReference>
<name>A0A1X6NJQ9_PORUM</name>
<dbReference type="PANTHER" id="PTHR13218:SF8">
    <property type="entry name" value="TRANSCRIPTION INITIATION FACTOR TFIID SUBUNIT 11"/>
    <property type="match status" value="1"/>
</dbReference>
<dbReference type="InterPro" id="IPR045127">
    <property type="entry name" value="TAF11-like"/>
</dbReference>
<keyword evidence="5" id="KW-0539">Nucleus</keyword>
<dbReference type="Pfam" id="PF04719">
    <property type="entry name" value="TAFII28"/>
    <property type="match status" value="1"/>
</dbReference>
<dbReference type="GO" id="GO:0046982">
    <property type="term" value="F:protein heterodimerization activity"/>
    <property type="evidence" value="ECO:0007669"/>
    <property type="project" value="InterPro"/>
</dbReference>
<dbReference type="SUPFAM" id="SSF47113">
    <property type="entry name" value="Histone-fold"/>
    <property type="match status" value="1"/>
</dbReference>
<keyword evidence="3" id="KW-0805">Transcription regulation</keyword>
<keyword evidence="4" id="KW-0804">Transcription</keyword>
<evidence type="ECO:0000256" key="4">
    <source>
        <dbReference type="ARBA" id="ARBA00023163"/>
    </source>
</evidence>
<dbReference type="CDD" id="cd08048">
    <property type="entry name" value="HFD_TAF11"/>
    <property type="match status" value="1"/>
</dbReference>
<evidence type="ECO:0000313" key="8">
    <source>
        <dbReference type="Proteomes" id="UP000218209"/>
    </source>
</evidence>
<evidence type="ECO:0000259" key="6">
    <source>
        <dbReference type="Pfam" id="PF04719"/>
    </source>
</evidence>
<dbReference type="Gene3D" id="1.10.20.10">
    <property type="entry name" value="Histone, subunit A"/>
    <property type="match status" value="1"/>
</dbReference>
<comment type="subcellular location">
    <subcellularLocation>
        <location evidence="1">Nucleus</location>
    </subcellularLocation>
</comment>
<gene>
    <name evidence="7" type="ORF">BU14_2341s0001</name>
</gene>
<evidence type="ECO:0000256" key="1">
    <source>
        <dbReference type="ARBA" id="ARBA00004123"/>
    </source>
</evidence>
<evidence type="ECO:0000256" key="3">
    <source>
        <dbReference type="ARBA" id="ARBA00023015"/>
    </source>
</evidence>
<comment type="similarity">
    <text evidence="2">Belongs to the TAF11 family.</text>
</comment>
<protein>
    <recommendedName>
        <fullName evidence="6">TAFII28-like protein domain-containing protein</fullName>
    </recommendedName>
</protein>
<accession>A0A1X6NJQ9</accession>
<evidence type="ECO:0000256" key="5">
    <source>
        <dbReference type="ARBA" id="ARBA00023242"/>
    </source>
</evidence>
<sequence>MRRYEAYRRSDLKKERVKKVLTGISPVFDKMAPSDAYIIAVKGLAKLFVGDVVETAATVAAEWGDRKEGDTGLNAPPLQTKHLREAYRRLRRDGAFPTTDRRAGSFLS</sequence>
<reference evidence="7 8" key="1">
    <citation type="submission" date="2017-03" db="EMBL/GenBank/DDBJ databases">
        <title>WGS assembly of Porphyra umbilicalis.</title>
        <authorList>
            <person name="Brawley S.H."/>
            <person name="Blouin N.A."/>
            <person name="Ficko-Blean E."/>
            <person name="Wheeler G.L."/>
            <person name="Lohr M."/>
            <person name="Goodson H.V."/>
            <person name="Jenkins J.W."/>
            <person name="Blaby-Haas C.E."/>
            <person name="Helliwell K.E."/>
            <person name="Chan C."/>
            <person name="Marriage T."/>
            <person name="Bhattacharya D."/>
            <person name="Klein A.S."/>
            <person name="Badis Y."/>
            <person name="Brodie J."/>
            <person name="Cao Y."/>
            <person name="Collen J."/>
            <person name="Dittami S.M."/>
            <person name="Gachon C.M."/>
            <person name="Green B.R."/>
            <person name="Karpowicz S."/>
            <person name="Kim J.W."/>
            <person name="Kudahl U."/>
            <person name="Lin S."/>
            <person name="Michel G."/>
            <person name="Mittag M."/>
            <person name="Olson B.J."/>
            <person name="Pangilinan J."/>
            <person name="Peng Y."/>
            <person name="Qiu H."/>
            <person name="Shu S."/>
            <person name="Singer J.T."/>
            <person name="Smith A.G."/>
            <person name="Sprecher B.N."/>
            <person name="Wagner V."/>
            <person name="Wang W."/>
            <person name="Wang Z.-Y."/>
            <person name="Yan J."/>
            <person name="Yarish C."/>
            <person name="Zoeuner-Riek S."/>
            <person name="Zhuang Y."/>
            <person name="Zou Y."/>
            <person name="Lindquist E.A."/>
            <person name="Grimwood J."/>
            <person name="Barry K."/>
            <person name="Rokhsar D.S."/>
            <person name="Schmutz J."/>
            <person name="Stiller J.W."/>
            <person name="Grossman A.R."/>
            <person name="Prochnik S.E."/>
        </authorList>
    </citation>
    <scope>NUCLEOTIDE SEQUENCE [LARGE SCALE GENOMIC DNA]</scope>
    <source>
        <strain evidence="7">4086291</strain>
    </source>
</reference>
<dbReference type="Proteomes" id="UP000218209">
    <property type="component" value="Unassembled WGS sequence"/>
</dbReference>
<dbReference type="AlphaFoldDB" id="A0A1X6NJQ9"/>
<evidence type="ECO:0000313" key="7">
    <source>
        <dbReference type="EMBL" id="OSX68716.1"/>
    </source>
</evidence>
<dbReference type="InterPro" id="IPR009072">
    <property type="entry name" value="Histone-fold"/>
</dbReference>
<proteinExistence type="inferred from homology"/>
<feature type="domain" description="TAFII28-like protein" evidence="6">
    <location>
        <begin position="1"/>
        <end position="89"/>
    </location>
</feature>
<dbReference type="EMBL" id="KV920163">
    <property type="protein sequence ID" value="OSX68716.1"/>
    <property type="molecule type" value="Genomic_DNA"/>
</dbReference>
<dbReference type="GO" id="GO:0051123">
    <property type="term" value="P:RNA polymerase II preinitiation complex assembly"/>
    <property type="evidence" value="ECO:0007669"/>
    <property type="project" value="InterPro"/>
</dbReference>
<keyword evidence="8" id="KW-1185">Reference proteome</keyword>